<gene>
    <name evidence="1" type="primary">cobI</name>
    <name evidence="1" type="ORF">trycra_101</name>
</gene>
<reference evidence="1" key="1">
    <citation type="submission" date="2017-09" db="EMBL/GenBank/DDBJ databases">
        <authorList>
            <person name="Campbell M.A."/>
            <person name="Lukasik P."/>
            <person name="Simon C."/>
            <person name="McCutcheon J.P."/>
        </authorList>
    </citation>
    <scope>NUCLEOTIDE SEQUENCE [LARGE SCALE GENOMIC DNA]</scope>
    <source>
        <strain evidence="1">TRYCRA</strain>
    </source>
</reference>
<protein>
    <submittedName>
        <fullName evidence="1">Precorrin-2 C(20)-methyltransferase</fullName>
        <ecNumber evidence="1">2.1.1.130</ecNumber>
    </submittedName>
</protein>
<keyword evidence="2" id="KW-1185">Reference proteome</keyword>
<keyword evidence="1" id="KW-0489">Methyltransferase</keyword>
<organism evidence="1 2">
    <name type="scientific">Candidatus Hodgkinia cicadicola</name>
    <dbReference type="NCBI Taxonomy" id="573658"/>
    <lineage>
        <taxon>Bacteria</taxon>
        <taxon>Pseudomonadati</taxon>
        <taxon>Pseudomonadota</taxon>
        <taxon>Alphaproteobacteria</taxon>
        <taxon>Hyphomicrobiales</taxon>
        <taxon>Candidatus Hodgkinia</taxon>
    </lineage>
</organism>
<keyword evidence="1" id="KW-0808">Transferase</keyword>
<comment type="caution">
    <text evidence="1">The sequence shown here is derived from an EMBL/GenBank/DDBJ whole genome shotgun (WGS) entry which is preliminary data.</text>
</comment>
<dbReference type="EC" id="2.1.1.130" evidence="1"/>
<dbReference type="GO" id="GO:0032259">
    <property type="term" value="P:methylation"/>
    <property type="evidence" value="ECO:0007669"/>
    <property type="project" value="UniProtKB-KW"/>
</dbReference>
<dbReference type="EMBL" id="NXGP01000046">
    <property type="protein sequence ID" value="PIM95744.1"/>
    <property type="molecule type" value="Genomic_DNA"/>
</dbReference>
<accession>A0ABX4MGD7</accession>
<dbReference type="Proteomes" id="UP000228979">
    <property type="component" value="Unassembled WGS sequence"/>
</dbReference>
<evidence type="ECO:0000313" key="2">
    <source>
        <dbReference type="Proteomes" id="UP000228979"/>
    </source>
</evidence>
<dbReference type="GO" id="GO:0030788">
    <property type="term" value="F:precorrin-2 C20-methyltransferase activity"/>
    <property type="evidence" value="ECO:0007669"/>
    <property type="project" value="UniProtKB-EC"/>
</dbReference>
<sequence>MLYFTGLLNSDTCQTCYCKPYFITKSINLWVIYSRNYSLAKSMVYSSNCKQNQIPIYSCFKWKEIIENWKICACYLLNLGYNINFISIGDIRLFCSSTQLFKDIMHYYPFISSLTTPSICIVNNNYNICLTSSNIKQLNSDLLIGFLNDPILIFLKLNLKFLSLIEIASIKLWKLGLKVKFGNTNFEKVINSKRISGYYTMIVFLMY</sequence>
<evidence type="ECO:0000313" key="1">
    <source>
        <dbReference type="EMBL" id="PIM95744.1"/>
    </source>
</evidence>
<proteinExistence type="predicted"/>
<name>A0ABX4MGD7_9HYPH</name>